<feature type="domain" description="DUF927" evidence="2">
    <location>
        <begin position="483"/>
        <end position="647"/>
    </location>
</feature>
<organism evidence="4">
    <name type="scientific">Sphingobacterium sp. (strain 21)</name>
    <dbReference type="NCBI Taxonomy" id="743722"/>
    <lineage>
        <taxon>Bacteria</taxon>
        <taxon>Pseudomonadati</taxon>
        <taxon>Bacteroidota</taxon>
        <taxon>Sphingobacteriia</taxon>
        <taxon>Sphingobacteriales</taxon>
        <taxon>Sphingobacteriaceae</taxon>
        <taxon>Sphingobacterium</taxon>
    </lineage>
</organism>
<dbReference type="KEGG" id="shg:Sph21_3498"/>
<reference evidence="4" key="1">
    <citation type="submission" date="2011-03" db="EMBL/GenBank/DDBJ databases">
        <title>Complete sequence of Sphingobacterium sp. 21.</title>
        <authorList>
            <consortium name="US DOE Joint Genome Institute"/>
            <person name="Lucas S."/>
            <person name="Copeland A."/>
            <person name="Lapidus A."/>
            <person name="Cheng J.-F."/>
            <person name="Goodwin L."/>
            <person name="Pitluck S."/>
            <person name="Davenport K."/>
            <person name="Detter J.C."/>
            <person name="Han C."/>
            <person name="Tapia R."/>
            <person name="Land M."/>
            <person name="Hauser L."/>
            <person name="Kyrpides N."/>
            <person name="Ivanova N."/>
            <person name="Ovchinnikova G."/>
            <person name="Pagani I."/>
            <person name="Siebers A.K."/>
            <person name="Allgaier M."/>
            <person name="Thelen M.P."/>
            <person name="Hugenholtz P."/>
            <person name="Woyke T."/>
        </authorList>
    </citation>
    <scope>NUCLEOTIDE SEQUENCE</scope>
    <source>
        <strain evidence="4">21</strain>
    </source>
</reference>
<dbReference type="Pfam" id="PF08800">
    <property type="entry name" value="BT4734-like_N"/>
    <property type="match status" value="1"/>
</dbReference>
<dbReference type="EMBL" id="CP002584">
    <property type="protein sequence ID" value="ADZ80036.1"/>
    <property type="molecule type" value="Genomic_DNA"/>
</dbReference>
<name>F4C446_SPHS2</name>
<dbReference type="Pfam" id="PF06048">
    <property type="entry name" value="DUF927"/>
    <property type="match status" value="1"/>
</dbReference>
<dbReference type="PATRIC" id="fig|743722.3.peg.3736"/>
<accession>F4C446</accession>
<evidence type="ECO:0000256" key="1">
    <source>
        <dbReference type="SAM" id="MobiDB-lite"/>
    </source>
</evidence>
<evidence type="ECO:0000259" key="3">
    <source>
        <dbReference type="Pfam" id="PF08800"/>
    </source>
</evidence>
<protein>
    <submittedName>
        <fullName evidence="4">VirE protein</fullName>
    </submittedName>
</protein>
<feature type="domain" description="BT4734-like N-terminal" evidence="3">
    <location>
        <begin position="53"/>
        <end position="170"/>
    </location>
</feature>
<gene>
    <name evidence="4" type="ordered locus">Sph21_3498</name>
</gene>
<dbReference type="HOGENOM" id="CLU_305213_0_0_10"/>
<proteinExistence type="predicted"/>
<dbReference type="OrthoDB" id="9801888at2"/>
<dbReference type="AlphaFoldDB" id="F4C446"/>
<dbReference type="STRING" id="743722.Sph21_3498"/>
<sequence length="972" mass="111863">MSTFSYYKGPITNLKPSRELTMAKAIEIIKGDEFKERIIKLRTTPNKDIAAVLKKNLDYFTFSGTFKKRAVSSLIKHSGLLCLDYDGLSNEDIEDLREKLPQIPEVHAFFKSPSGNGLKVIFKINVNNHEESFKQIPQYLTDNIDMPAIDASGSDVARACFVSWDTNAYFNPKSKTFKCVKTKAPKKAEAAPDAVANPVKATEDLPASERYERIKNLERVRYCVHQIEQRKIDITDNDYDDRRDVGFALSTLGEDARGLYHKAVQFNDAYDPKDADYKFSEALKNCNFKTPAKFFKLCKNHGILISKPRTIDQAKEEQELKEIIGDEHKADDYITFGLWEEGNIYKSLDLKNKPRIVSNFLMRILYHVETSDEEAYRMILIRNLFGVEKVIKINTDDFVSAGSFKKVIARKGNFIWLGQDQDLVRLQDKLQREERATSLVSTLGWNKRGSFYAFANGIFDTLENEFLDIDEYGIVEHVYNDHPQNYFIPAMSKIFADKDDLYTNDKKFKYVKSDTTFKQWCGMFCKVFGDNGKIGVLFYISAVFSDVIFRAIGHRFPLLFAYGQRGSGKGTMIQSMMRLFGEGQDSIGLGGASTVVGFMRKLAQFSNALVWLDEYKNSINPKHIESIKNIYDRVGYERGKKDNTFQTDSTPIRSAVIVSGQEMPTGEPALFMRTILLHFKETKRTEKARDLFKEFTELEEKGISHLTVMLLQYRKKFEKSFRETYNRVIRELVKDVNNADVDERFFVNYSTLISVCDLLHEEIAFPFTLAEIKKLCRDLLLDQARILAGSDDTARFWQIVEQLFNATPPMIQEGKHFQLKNGYIDIRVQDVYQLYSETLQRRKDPNILDKNTLDSYLMGDTKTFVKRHKPFFGGAQRWALQFRYLELGIDLIRADDSAELKSKYREMGLPTEELEAQIQAQEKEENQKLNNALQQVNGTGDTKQMDFFQPNGQPEPTLNGAPKQLDKDDIPF</sequence>
<dbReference type="InterPro" id="IPR009270">
    <property type="entry name" value="DUF927"/>
</dbReference>
<feature type="region of interest" description="Disordered" evidence="1">
    <location>
        <begin position="936"/>
        <end position="972"/>
    </location>
</feature>
<dbReference type="InterPro" id="IPR014907">
    <property type="entry name" value="BT4734-like_N"/>
</dbReference>
<evidence type="ECO:0000313" key="4">
    <source>
        <dbReference type="EMBL" id="ADZ80036.1"/>
    </source>
</evidence>
<dbReference type="eggNOG" id="COG5519">
    <property type="taxonomic scope" value="Bacteria"/>
</dbReference>
<evidence type="ECO:0000259" key="2">
    <source>
        <dbReference type="Pfam" id="PF06048"/>
    </source>
</evidence>